<dbReference type="GO" id="GO:0046872">
    <property type="term" value="F:metal ion binding"/>
    <property type="evidence" value="ECO:0007669"/>
    <property type="project" value="UniProtKB-KW"/>
</dbReference>
<keyword evidence="1" id="KW-0140">cGMP</keyword>
<feature type="binding site" evidence="5">
    <location>
        <position position="598"/>
    </location>
    <ligand>
        <name>AMP</name>
        <dbReference type="ChEBI" id="CHEBI:456215"/>
    </ligand>
</feature>
<reference evidence="10 11" key="1">
    <citation type="submission" date="2020-06" db="EMBL/GenBank/DDBJ databases">
        <authorList>
            <consortium name="Wellcome Sanger Institute Data Sharing"/>
        </authorList>
    </citation>
    <scope>NUCLEOTIDE SEQUENCE [LARGE SCALE GENOMIC DNA]</scope>
</reference>
<dbReference type="Gene3D" id="1.10.1300.10">
    <property type="entry name" value="3'5'-cyclic nucleotide phosphodiesterase, catalytic domain"/>
    <property type="match status" value="1"/>
</dbReference>
<dbReference type="PANTHER" id="PTHR11347">
    <property type="entry name" value="CYCLIC NUCLEOTIDE PHOSPHODIESTERASE"/>
    <property type="match status" value="1"/>
</dbReference>
<dbReference type="InterPro" id="IPR029016">
    <property type="entry name" value="GAF-like_dom_sf"/>
</dbReference>
<dbReference type="GeneID" id="114775087"/>
<protein>
    <recommendedName>
        <fullName evidence="7">Phosphodiesterase</fullName>
        <ecNumber evidence="7">3.1.4.-</ecNumber>
    </recommendedName>
</protein>
<dbReference type="InterPro" id="IPR002073">
    <property type="entry name" value="PDEase_catalytic_dom"/>
</dbReference>
<dbReference type="Pfam" id="PF01590">
    <property type="entry name" value="GAF"/>
    <property type="match status" value="2"/>
</dbReference>
<dbReference type="GO" id="GO:0004114">
    <property type="term" value="F:3',5'-cyclic-nucleotide phosphodiesterase activity"/>
    <property type="evidence" value="ECO:0007669"/>
    <property type="project" value="InterPro"/>
</dbReference>
<dbReference type="PRINTS" id="PR00387">
    <property type="entry name" value="PDIESTERASE1"/>
</dbReference>
<name>A0AAY4AGE0_9TELE</name>
<feature type="binding site" evidence="6">
    <location>
        <position position="597"/>
    </location>
    <ligand>
        <name>Zn(2+)</name>
        <dbReference type="ChEBI" id="CHEBI:29105"/>
        <label>1</label>
    </ligand>
</feature>
<feature type="binding site" evidence="5">
    <location>
        <begin position="557"/>
        <end position="561"/>
    </location>
    <ligand>
        <name>AMP</name>
        <dbReference type="ChEBI" id="CHEBI:456215"/>
    </ligand>
</feature>
<comment type="cofactor">
    <cofactor evidence="7">
        <name>a divalent metal cation</name>
        <dbReference type="ChEBI" id="CHEBI:60240"/>
    </cofactor>
    <text evidence="7">Binds 2 divalent metal cations per subunit. Site 1 may preferentially bind zinc ions, while site 2 has a preference for magnesium and/or manganese ions.</text>
</comment>
<evidence type="ECO:0000256" key="1">
    <source>
        <dbReference type="ARBA" id="ARBA00022535"/>
    </source>
</evidence>
<reference evidence="10" key="3">
    <citation type="submission" date="2025-09" db="UniProtKB">
        <authorList>
            <consortium name="Ensembl"/>
        </authorList>
    </citation>
    <scope>IDENTIFICATION</scope>
</reference>
<evidence type="ECO:0000256" key="4">
    <source>
        <dbReference type="PIRSR" id="PIRSR623088-1"/>
    </source>
</evidence>
<keyword evidence="11" id="KW-1185">Reference proteome</keyword>
<evidence type="ECO:0000256" key="7">
    <source>
        <dbReference type="RuleBase" id="RU363067"/>
    </source>
</evidence>
<feature type="binding site" evidence="6">
    <location>
        <position position="561"/>
    </location>
    <ligand>
        <name>Zn(2+)</name>
        <dbReference type="ChEBI" id="CHEBI:29105"/>
        <label>1</label>
    </ligand>
</feature>
<keyword evidence="2 6" id="KW-0479">Metal-binding</keyword>
<dbReference type="FunFam" id="1.10.1300.10:FF:000005">
    <property type="entry name" value="Phosphodiesterase"/>
    <property type="match status" value="1"/>
</dbReference>
<dbReference type="Gene3D" id="3.30.450.40">
    <property type="match status" value="2"/>
</dbReference>
<dbReference type="RefSeq" id="XP_028822278.1">
    <property type="nucleotide sequence ID" value="XM_028966445.1"/>
</dbReference>
<dbReference type="PROSITE" id="PS51845">
    <property type="entry name" value="PDEASE_I_2"/>
    <property type="match status" value="1"/>
</dbReference>
<dbReference type="SUPFAM" id="SSF55781">
    <property type="entry name" value="GAF domain-like"/>
    <property type="match status" value="2"/>
</dbReference>
<evidence type="ECO:0000313" key="10">
    <source>
        <dbReference type="Ensembl" id="ENSDCDP00010007225.1"/>
    </source>
</evidence>
<dbReference type="GO" id="GO:0007165">
    <property type="term" value="P:signal transduction"/>
    <property type="evidence" value="ECO:0007669"/>
    <property type="project" value="InterPro"/>
</dbReference>
<dbReference type="SUPFAM" id="SSF109604">
    <property type="entry name" value="HD-domain/PDEase-like"/>
    <property type="match status" value="1"/>
</dbReference>
<dbReference type="InterPro" id="IPR023088">
    <property type="entry name" value="PDEase"/>
</dbReference>
<feature type="binding site" evidence="6">
    <location>
        <position position="598"/>
    </location>
    <ligand>
        <name>Zn(2+)</name>
        <dbReference type="ChEBI" id="CHEBI:29105"/>
        <label>2</label>
    </ligand>
</feature>
<gene>
    <name evidence="10" type="primary">PDE6C</name>
</gene>
<dbReference type="SMART" id="SM00471">
    <property type="entry name" value="HDc"/>
    <property type="match status" value="1"/>
</dbReference>
<evidence type="ECO:0000256" key="6">
    <source>
        <dbReference type="PIRSR" id="PIRSR623088-3"/>
    </source>
</evidence>
<feature type="binding site" evidence="6">
    <location>
        <position position="718"/>
    </location>
    <ligand>
        <name>Zn(2+)</name>
        <dbReference type="ChEBI" id="CHEBI:29105"/>
        <label>1</label>
    </ligand>
</feature>
<feature type="binding site" evidence="5">
    <location>
        <position position="771"/>
    </location>
    <ligand>
        <name>AMP</name>
        <dbReference type="ChEBI" id="CHEBI:456215"/>
    </ligand>
</feature>
<comment type="similarity">
    <text evidence="7">Belongs to the cyclic nucleotide phosphodiesterase family.</text>
</comment>
<dbReference type="EC" id="3.1.4.-" evidence="7"/>
<proteinExistence type="inferred from homology"/>
<accession>A0AAY4AGE0</accession>
<dbReference type="InterPro" id="IPR036971">
    <property type="entry name" value="PDEase_catalytic_dom_sf"/>
</dbReference>
<dbReference type="Pfam" id="PF00233">
    <property type="entry name" value="PDEase_I"/>
    <property type="match status" value="1"/>
</dbReference>
<evidence type="ECO:0000256" key="2">
    <source>
        <dbReference type="ARBA" id="ARBA00022723"/>
    </source>
</evidence>
<dbReference type="Ensembl" id="ENSDCDT00010007493.1">
    <property type="protein sequence ID" value="ENSDCDP00010007225.1"/>
    <property type="gene ID" value="ENSDCDG00010003024.1"/>
</dbReference>
<dbReference type="PROSITE" id="PS00126">
    <property type="entry name" value="PDEASE_I_1"/>
    <property type="match status" value="1"/>
</dbReference>
<dbReference type="SMART" id="SM00065">
    <property type="entry name" value="GAF"/>
    <property type="match status" value="2"/>
</dbReference>
<dbReference type="InterPro" id="IPR023174">
    <property type="entry name" value="PDEase_CS"/>
</dbReference>
<dbReference type="Proteomes" id="UP000694580">
    <property type="component" value="Chromosome 2"/>
</dbReference>
<feature type="binding site" evidence="6">
    <location>
        <position position="598"/>
    </location>
    <ligand>
        <name>Zn(2+)</name>
        <dbReference type="ChEBI" id="CHEBI:29105"/>
        <label>1</label>
    </ligand>
</feature>
<keyword evidence="3 7" id="KW-0378">Hydrolase</keyword>
<evidence type="ECO:0000313" key="11">
    <source>
        <dbReference type="Proteomes" id="UP000694580"/>
    </source>
</evidence>
<dbReference type="GeneTree" id="ENSGT00940000157825"/>
<evidence type="ECO:0000256" key="3">
    <source>
        <dbReference type="ARBA" id="ARBA00022801"/>
    </source>
</evidence>
<feature type="active site" description="Proton donor" evidence="4">
    <location>
        <position position="557"/>
    </location>
</feature>
<feature type="binding site" evidence="5">
    <location>
        <position position="718"/>
    </location>
    <ligand>
        <name>AMP</name>
        <dbReference type="ChEBI" id="CHEBI:456215"/>
    </ligand>
</feature>
<evidence type="ECO:0000259" key="9">
    <source>
        <dbReference type="PROSITE" id="PS51845"/>
    </source>
</evidence>
<dbReference type="FunFam" id="3.30.450.40:FF:000001">
    <property type="entry name" value="Phosphodiesterase"/>
    <property type="match status" value="1"/>
</dbReference>
<sequence length="850" mass="98333">MADKDSVEKYLENNPQFAKEFFDKKVRQEVITAAFSENFEVKDVASFSEVSKIQEANVIFDLVKDMHTETVMEKAMHKVIQRTCLMVNADRCSYFIYRARNGIGELATCLFDITPTSKFESNLVNPAAEIVFPTDVGIVGQITTSKKPANIPDVKKNPRFSEFVDKQTGYTTKNMLIAPIMHGKDVLGIITALNKIGSSEFSKADEEVFQKYMTFATVIAVQHYTSYMWNVELRRSQVLLWSASKVFEELTDIERQFHKALYTVRTYLNCNRYSVGLLDMTKEKEFYDEWPVKLGDVEPYKGPKTPDGREVVFYKIIDYILEDKEEIKVIPTPPVDHWALVSGLPTYVAENAFICNMMNVAADDYFTFQKEQVDDTGFVIQNVLSLPIVNKKEEIVGIATFFNRKDGKPFDEQDEQIMEALTQFLGWSHLNCDTYDRLNRMEWKKDIAQEMLMYQTRATSEEVQEVLNTIEKFDMKPEDCDQKEMYKLLRKNCPEAKDIDLLEFHFSDLPVTPLDLIKGGIRCFFELNVVEKFKVPAEVLTRWMYTVRKGYRDITYHNWRHGFNVGQTMFTLLQTGKLRKYYSDLEAFAMVAAAFCHDIDHRGTNNLYQTKSGSPLARLHGSSILERHHLQYSKTLMEDEALNIFQNLQKRQFETVQHLHDVCIIATDLALYFKKRTMFQKIVDATETMPNEQDQIAHVSNNPVRKEIIMAMMMTGCDLSAITKPWEVQSKVALMVAEEFWEQGDLERTVLDQQPIPMMDRNKKDELPKMQCGFINFVCSFVYKEFSRFHKEITPMFNGLNNNLAHWKELADIYDAKMKAIEDEKKKLEEAEAKKGEGGEGGKSKTCTIV</sequence>
<feature type="domain" description="PDEase" evidence="9">
    <location>
        <begin position="477"/>
        <end position="814"/>
    </location>
</feature>
<dbReference type="InterPro" id="IPR003018">
    <property type="entry name" value="GAF"/>
</dbReference>
<feature type="region of interest" description="Disordered" evidence="8">
    <location>
        <begin position="831"/>
        <end position="850"/>
    </location>
</feature>
<evidence type="ECO:0000256" key="8">
    <source>
        <dbReference type="SAM" id="MobiDB-lite"/>
    </source>
</evidence>
<dbReference type="InterPro" id="IPR003607">
    <property type="entry name" value="HD/PDEase_dom"/>
</dbReference>
<evidence type="ECO:0000256" key="5">
    <source>
        <dbReference type="PIRSR" id="PIRSR623088-2"/>
    </source>
</evidence>
<dbReference type="AlphaFoldDB" id="A0AAY4AGE0"/>
<organism evidence="10 11">
    <name type="scientific">Denticeps clupeoides</name>
    <name type="common">denticle herring</name>
    <dbReference type="NCBI Taxonomy" id="299321"/>
    <lineage>
        <taxon>Eukaryota</taxon>
        <taxon>Metazoa</taxon>
        <taxon>Chordata</taxon>
        <taxon>Craniata</taxon>
        <taxon>Vertebrata</taxon>
        <taxon>Euteleostomi</taxon>
        <taxon>Actinopterygii</taxon>
        <taxon>Neopterygii</taxon>
        <taxon>Teleostei</taxon>
        <taxon>Clupei</taxon>
        <taxon>Clupeiformes</taxon>
        <taxon>Denticipitoidei</taxon>
        <taxon>Denticipitidae</taxon>
        <taxon>Denticeps</taxon>
    </lineage>
</organism>
<reference evidence="10" key="2">
    <citation type="submission" date="2025-08" db="UniProtKB">
        <authorList>
            <consortium name="Ensembl"/>
        </authorList>
    </citation>
    <scope>IDENTIFICATION</scope>
</reference>
<feature type="compositionally biased region" description="Basic and acidic residues" evidence="8">
    <location>
        <begin position="831"/>
        <end position="843"/>
    </location>
</feature>
<dbReference type="CDD" id="cd00077">
    <property type="entry name" value="HDc"/>
    <property type="match status" value="1"/>
</dbReference>